<feature type="binding site" evidence="15">
    <location>
        <position position="71"/>
    </location>
    <ligand>
        <name>Ca(2+)</name>
        <dbReference type="ChEBI" id="CHEBI:29108"/>
        <label>1</label>
    </ligand>
</feature>
<dbReference type="InterPro" id="IPR010255">
    <property type="entry name" value="Haem_peroxidase_sf"/>
</dbReference>
<sequence>MNIIIFAALLFTAVSGTAAAGSSSSHLSKKFYHTSCPNLFPIVKSILKHEISKERRVGASLLRLHFHDCFVNGCDASVLLDDHGSFVGEQNANPNKNSLRSFNVIDKIKSRVEKSCPGVVSCADILTIAARDSVALLGGPFWNVKLGRRDSKTASFSDANSGLLPSPNSNLSVLISTFKKQGLSTTDMVALSGGHTIGLARCSQFKTRIYQKSNIDAGFAKKRQRQCPKEQRIGIDNLAPFDIQTPMVFDNKYFDNLIKKKGLLHSDQVLFSGGSTDSVVKKYSRDSEAFNRDFVRAMVKMAHIQPLTGSDGEIRKVCGRPN</sequence>
<feature type="binding site" evidence="15">
    <location>
        <position position="89"/>
    </location>
    <ligand>
        <name>Ca(2+)</name>
        <dbReference type="ChEBI" id="CHEBI:29108"/>
        <label>1</label>
    </ligand>
</feature>
<dbReference type="GO" id="GO:0140825">
    <property type="term" value="F:lactoperoxidase activity"/>
    <property type="evidence" value="ECO:0007669"/>
    <property type="project" value="UniProtKB-EC"/>
</dbReference>
<feature type="domain" description="Plant heme peroxidase family profile" evidence="19">
    <location>
        <begin position="26"/>
        <end position="322"/>
    </location>
</feature>
<dbReference type="GO" id="GO:0042744">
    <property type="term" value="P:hydrogen peroxide catabolic process"/>
    <property type="evidence" value="ECO:0007669"/>
    <property type="project" value="UniProtKB-KW"/>
</dbReference>
<dbReference type="CDD" id="cd00693">
    <property type="entry name" value="secretory_peroxidase"/>
    <property type="match status" value="1"/>
</dbReference>
<evidence type="ECO:0000256" key="17">
    <source>
        <dbReference type="PIRSR" id="PIRSR600823-5"/>
    </source>
</evidence>
<feature type="disulfide bond" evidence="17">
    <location>
        <begin position="69"/>
        <end position="74"/>
    </location>
</feature>
<evidence type="ECO:0000256" key="2">
    <source>
        <dbReference type="ARBA" id="ARBA00002322"/>
    </source>
</evidence>
<dbReference type="InterPro" id="IPR019793">
    <property type="entry name" value="Peroxidases_heam-ligand_BS"/>
</dbReference>
<feature type="chain" id="PRO_5027154836" description="Peroxidase" evidence="18">
    <location>
        <begin position="20"/>
        <end position="322"/>
    </location>
</feature>
<dbReference type="AlphaFoldDB" id="A0A6J1GBQ0"/>
<feature type="binding site" evidence="15">
    <location>
        <position position="73"/>
    </location>
    <ligand>
        <name>Ca(2+)</name>
        <dbReference type="ChEBI" id="CHEBI:29108"/>
        <label>1</label>
    </ligand>
</feature>
<dbReference type="SUPFAM" id="SSF48113">
    <property type="entry name" value="Heme-dependent peroxidases"/>
    <property type="match status" value="1"/>
</dbReference>
<dbReference type="PRINTS" id="PR00458">
    <property type="entry name" value="PEROXIDASE"/>
</dbReference>
<reference evidence="21" key="1">
    <citation type="submission" date="2025-08" db="UniProtKB">
        <authorList>
            <consortium name="RefSeq"/>
        </authorList>
    </citation>
    <scope>IDENTIFICATION</scope>
    <source>
        <tissue evidence="21">Young leaves</tissue>
    </source>
</reference>
<feature type="binding site" evidence="14">
    <location>
        <position position="165"/>
    </location>
    <ligand>
        <name>substrate</name>
    </ligand>
</feature>
<feature type="binding site" evidence="15">
    <location>
        <position position="245"/>
    </location>
    <ligand>
        <name>Ca(2+)</name>
        <dbReference type="ChEBI" id="CHEBI:29108"/>
        <label>2</label>
    </ligand>
</feature>
<feature type="disulfide bond" evidence="17">
    <location>
        <begin position="122"/>
        <end position="318"/>
    </location>
</feature>
<feature type="binding site" evidence="15">
    <location>
        <position position="196"/>
    </location>
    <ligand>
        <name>Ca(2+)</name>
        <dbReference type="ChEBI" id="CHEBI:29108"/>
        <label>2</label>
    </ligand>
</feature>
<evidence type="ECO:0000256" key="18">
    <source>
        <dbReference type="RuleBase" id="RU362060"/>
    </source>
</evidence>
<feature type="disulfide bond" evidence="17">
    <location>
        <begin position="202"/>
        <end position="227"/>
    </location>
</feature>
<keyword evidence="18" id="KW-0376">Hydrogen peroxide</keyword>
<evidence type="ECO:0000256" key="10">
    <source>
        <dbReference type="ARBA" id="ARBA00023004"/>
    </source>
</evidence>
<dbReference type="Gene3D" id="1.10.520.10">
    <property type="match status" value="1"/>
</dbReference>
<evidence type="ECO:0000259" key="19">
    <source>
        <dbReference type="PROSITE" id="PS50873"/>
    </source>
</evidence>
<dbReference type="PANTHER" id="PTHR31388">
    <property type="entry name" value="PEROXIDASE 72-RELATED"/>
    <property type="match status" value="1"/>
</dbReference>
<dbReference type="GO" id="GO:0005576">
    <property type="term" value="C:extracellular region"/>
    <property type="evidence" value="ECO:0007669"/>
    <property type="project" value="UniProtKB-SubCell"/>
</dbReference>
<evidence type="ECO:0000256" key="1">
    <source>
        <dbReference type="ARBA" id="ARBA00000189"/>
    </source>
</evidence>
<dbReference type="PROSITE" id="PS00436">
    <property type="entry name" value="PEROXIDASE_2"/>
    <property type="match status" value="1"/>
</dbReference>
<dbReference type="Proteomes" id="UP000504609">
    <property type="component" value="Unplaced"/>
</dbReference>
<dbReference type="InterPro" id="IPR033905">
    <property type="entry name" value="Secretory_peroxidase"/>
</dbReference>
<evidence type="ECO:0000256" key="11">
    <source>
        <dbReference type="ARBA" id="ARBA00023157"/>
    </source>
</evidence>
<gene>
    <name evidence="21" type="primary">LOC111452703</name>
</gene>
<dbReference type="PROSITE" id="PS00435">
    <property type="entry name" value="PEROXIDASE_1"/>
    <property type="match status" value="1"/>
</dbReference>
<comment type="catalytic activity">
    <reaction evidence="1 18">
        <text>2 a phenolic donor + H2O2 = 2 a phenolic radical donor + 2 H2O</text>
        <dbReference type="Rhea" id="RHEA:56136"/>
        <dbReference type="ChEBI" id="CHEBI:15377"/>
        <dbReference type="ChEBI" id="CHEBI:16240"/>
        <dbReference type="ChEBI" id="CHEBI:139520"/>
        <dbReference type="ChEBI" id="CHEBI:139521"/>
        <dbReference type="EC" id="1.11.1.7"/>
    </reaction>
</comment>
<dbReference type="InterPro" id="IPR019794">
    <property type="entry name" value="Peroxidases_AS"/>
</dbReference>
<keyword evidence="5 18" id="KW-0575">Peroxidase</keyword>
<keyword evidence="18" id="KW-0732">Signal</keyword>
<dbReference type="Gene3D" id="1.10.420.10">
    <property type="entry name" value="Peroxidase, domain 2"/>
    <property type="match status" value="1"/>
</dbReference>
<feature type="active site" description="Proton acceptor" evidence="13">
    <location>
        <position position="67"/>
    </location>
</feature>
<organism evidence="20 21">
    <name type="scientific">Cucurbita moschata</name>
    <name type="common">Winter crookneck squash</name>
    <name type="synonym">Cucurbita pepo var. moschata</name>
    <dbReference type="NCBI Taxonomy" id="3662"/>
    <lineage>
        <taxon>Eukaryota</taxon>
        <taxon>Viridiplantae</taxon>
        <taxon>Streptophyta</taxon>
        <taxon>Embryophyta</taxon>
        <taxon>Tracheophyta</taxon>
        <taxon>Spermatophyta</taxon>
        <taxon>Magnoliopsida</taxon>
        <taxon>eudicotyledons</taxon>
        <taxon>Gunneridae</taxon>
        <taxon>Pentapetalae</taxon>
        <taxon>rosids</taxon>
        <taxon>fabids</taxon>
        <taxon>Cucurbitales</taxon>
        <taxon>Cucurbitaceae</taxon>
        <taxon>Cucurbiteae</taxon>
        <taxon>Cucurbita</taxon>
    </lineage>
</organism>
<comment type="cofactor">
    <cofactor evidence="15 18">
        <name>heme b</name>
        <dbReference type="ChEBI" id="CHEBI:60344"/>
    </cofactor>
    <text evidence="15 18">Binds 1 heme b (iron(II)-protoporphyrin IX) group per subunit.</text>
</comment>
<keyword evidence="8 15" id="KW-0106">Calcium</keyword>
<keyword evidence="18" id="KW-0964">Secreted</keyword>
<feature type="site" description="Transition state stabilizer" evidence="16">
    <location>
        <position position="63"/>
    </location>
</feature>
<feature type="binding site" evidence="15">
    <location>
        <position position="77"/>
    </location>
    <ligand>
        <name>Ca(2+)</name>
        <dbReference type="ChEBI" id="CHEBI:29108"/>
        <label>1</label>
    </ligand>
</feature>
<keyword evidence="7 15" id="KW-0479">Metal-binding</keyword>
<feature type="binding site" evidence="15">
    <location>
        <position position="75"/>
    </location>
    <ligand>
        <name>Ca(2+)</name>
        <dbReference type="ChEBI" id="CHEBI:29108"/>
        <label>1</label>
    </ligand>
</feature>
<comment type="similarity">
    <text evidence="3">Belongs to the peroxidase family. Ascorbate peroxidase subfamily.</text>
</comment>
<keyword evidence="20" id="KW-1185">Reference proteome</keyword>
<dbReference type="GO" id="GO:0006979">
    <property type="term" value="P:response to oxidative stress"/>
    <property type="evidence" value="ECO:0007669"/>
    <property type="project" value="UniProtKB-UniRule"/>
</dbReference>
<evidence type="ECO:0000256" key="12">
    <source>
        <dbReference type="ARBA" id="ARBA00023180"/>
    </source>
</evidence>
<protein>
    <recommendedName>
        <fullName evidence="4 18">Peroxidase</fullName>
        <ecNumber evidence="4 18">1.11.1.7</ecNumber>
    </recommendedName>
</protein>
<keyword evidence="6 18" id="KW-0349">Heme</keyword>
<dbReference type="PROSITE" id="PS50873">
    <property type="entry name" value="PEROXIDASE_4"/>
    <property type="match status" value="1"/>
</dbReference>
<dbReference type="EC" id="1.11.1.7" evidence="4 18"/>
<comment type="subcellular location">
    <subcellularLocation>
        <location evidence="18">Secreted</location>
    </subcellularLocation>
</comment>
<dbReference type="InterPro" id="IPR002016">
    <property type="entry name" value="Haem_peroxidase"/>
</dbReference>
<keyword evidence="10 15" id="KW-0408">Iron</keyword>
<evidence type="ECO:0000256" key="5">
    <source>
        <dbReference type="ARBA" id="ARBA00022559"/>
    </source>
</evidence>
<feature type="binding site" evidence="15">
    <location>
        <position position="68"/>
    </location>
    <ligand>
        <name>Ca(2+)</name>
        <dbReference type="ChEBI" id="CHEBI:29108"/>
        <label>1</label>
    </ligand>
</feature>
<evidence type="ECO:0000256" key="15">
    <source>
        <dbReference type="PIRSR" id="PIRSR600823-3"/>
    </source>
</evidence>
<evidence type="ECO:0000256" key="8">
    <source>
        <dbReference type="ARBA" id="ARBA00022837"/>
    </source>
</evidence>
<dbReference type="FunFam" id="1.10.520.10:FF:000001">
    <property type="entry name" value="Peroxidase"/>
    <property type="match status" value="1"/>
</dbReference>
<dbReference type="GO" id="GO:0020037">
    <property type="term" value="F:heme binding"/>
    <property type="evidence" value="ECO:0007669"/>
    <property type="project" value="UniProtKB-UniRule"/>
</dbReference>
<evidence type="ECO:0000256" key="6">
    <source>
        <dbReference type="ARBA" id="ARBA00022617"/>
    </source>
</evidence>
<keyword evidence="9 18" id="KW-0560">Oxidoreductase</keyword>
<dbReference type="Pfam" id="PF00141">
    <property type="entry name" value="peroxidase"/>
    <property type="match status" value="1"/>
</dbReference>
<feature type="binding site" evidence="15">
    <location>
        <position position="242"/>
    </location>
    <ligand>
        <name>Ca(2+)</name>
        <dbReference type="ChEBI" id="CHEBI:29108"/>
        <label>2</label>
    </ligand>
</feature>
<dbReference type="GeneID" id="111452703"/>
<evidence type="ECO:0000256" key="4">
    <source>
        <dbReference type="ARBA" id="ARBA00012313"/>
    </source>
</evidence>
<proteinExistence type="inferred from homology"/>
<name>A0A6J1GBQ0_CUCMO</name>
<dbReference type="FunFam" id="1.10.420.10:FF:000006">
    <property type="entry name" value="Peroxidase"/>
    <property type="match status" value="1"/>
</dbReference>
<keyword evidence="11 17" id="KW-1015">Disulfide bond</keyword>
<feature type="signal peptide" evidence="18">
    <location>
        <begin position="1"/>
        <end position="19"/>
    </location>
</feature>
<evidence type="ECO:0000313" key="21">
    <source>
        <dbReference type="RefSeq" id="XP_022949316.1"/>
    </source>
</evidence>
<evidence type="ECO:0000256" key="13">
    <source>
        <dbReference type="PIRSR" id="PIRSR600823-1"/>
    </source>
</evidence>
<evidence type="ECO:0000313" key="20">
    <source>
        <dbReference type="Proteomes" id="UP000504609"/>
    </source>
</evidence>
<feature type="binding site" evidence="15">
    <location>
        <position position="250"/>
    </location>
    <ligand>
        <name>Ca(2+)</name>
        <dbReference type="ChEBI" id="CHEBI:29108"/>
        <label>2</label>
    </ligand>
</feature>
<feature type="disulfide bond" evidence="17">
    <location>
        <begin position="36"/>
        <end position="116"/>
    </location>
</feature>
<dbReference type="KEGG" id="cmos:111452703"/>
<evidence type="ECO:0000256" key="16">
    <source>
        <dbReference type="PIRSR" id="PIRSR600823-4"/>
    </source>
</evidence>
<dbReference type="GO" id="GO:0046872">
    <property type="term" value="F:metal ion binding"/>
    <property type="evidence" value="ECO:0007669"/>
    <property type="project" value="UniProtKB-UniRule"/>
</dbReference>
<dbReference type="RefSeq" id="XP_022949316.1">
    <property type="nucleotide sequence ID" value="XM_023093548.1"/>
</dbReference>
<comment type="similarity">
    <text evidence="18">Belongs to the peroxidase family. Classical plant (class III) peroxidase subfamily.</text>
</comment>
<keyword evidence="12" id="KW-0325">Glycoprotein</keyword>
<dbReference type="PANTHER" id="PTHR31388:SF144">
    <property type="entry name" value="PEROXIDASE 67-RELATED"/>
    <property type="match status" value="1"/>
</dbReference>
<feature type="binding site" description="axial binding residue" evidence="15">
    <location>
        <position position="195"/>
    </location>
    <ligand>
        <name>heme b</name>
        <dbReference type="ChEBI" id="CHEBI:60344"/>
    </ligand>
    <ligandPart>
        <name>Fe</name>
        <dbReference type="ChEBI" id="CHEBI:18248"/>
    </ligandPart>
</feature>
<evidence type="ECO:0000256" key="14">
    <source>
        <dbReference type="PIRSR" id="PIRSR600823-2"/>
    </source>
</evidence>
<accession>A0A6J1GBQ0</accession>
<dbReference type="InterPro" id="IPR000823">
    <property type="entry name" value="Peroxidase_pln"/>
</dbReference>
<evidence type="ECO:0000256" key="9">
    <source>
        <dbReference type="ARBA" id="ARBA00023002"/>
    </source>
</evidence>
<dbReference type="PRINTS" id="PR00461">
    <property type="entry name" value="PLPEROXIDASE"/>
</dbReference>
<comment type="function">
    <text evidence="2">Removal of H(2)O(2), oxidation of toxic reductants, biosynthesis and degradation of lignin, suberization, auxin catabolism, response to environmental stresses such as wounding, pathogen attack and oxidative stress. These functions might be dependent on each isozyme/isoform in each plant tissue.</text>
</comment>
<evidence type="ECO:0000256" key="7">
    <source>
        <dbReference type="ARBA" id="ARBA00022723"/>
    </source>
</evidence>
<comment type="cofactor">
    <cofactor evidence="15 18">
        <name>Ca(2+)</name>
        <dbReference type="ChEBI" id="CHEBI:29108"/>
    </cofactor>
    <text evidence="15 18">Binds 2 calcium ions per subunit.</text>
</comment>
<evidence type="ECO:0000256" key="3">
    <source>
        <dbReference type="ARBA" id="ARBA00006873"/>
    </source>
</evidence>